<evidence type="ECO:0000259" key="19">
    <source>
        <dbReference type="PROSITE" id="PS50991"/>
    </source>
</evidence>
<feature type="domain" description="Biotin carboxylation" evidence="18">
    <location>
        <begin position="2"/>
        <end position="456"/>
    </location>
</feature>
<dbReference type="Proteomes" id="UP000478546">
    <property type="component" value="Unassembled WGS sequence"/>
</dbReference>
<feature type="modified residue" description="N6-biotinyllysine" evidence="15">
    <location>
        <position position="1113"/>
    </location>
</feature>
<evidence type="ECO:0000256" key="9">
    <source>
        <dbReference type="ARBA" id="ARBA00023267"/>
    </source>
</evidence>
<dbReference type="RefSeq" id="WP_162345597.1">
    <property type="nucleotide sequence ID" value="NZ_JAAEAA010000006.1"/>
</dbReference>
<feature type="domain" description="ATP-grasp" evidence="17">
    <location>
        <begin position="122"/>
        <end position="320"/>
    </location>
</feature>
<feature type="domain" description="Pyruvate carboxyltransferase" evidence="19">
    <location>
        <begin position="534"/>
        <end position="803"/>
    </location>
</feature>
<dbReference type="GO" id="GO:0005524">
    <property type="term" value="F:ATP binding"/>
    <property type="evidence" value="ECO:0007669"/>
    <property type="project" value="UniProtKB-UniRule"/>
</dbReference>
<keyword evidence="7 11" id="KW-0547">Nucleotide-binding</keyword>
<feature type="binding site" evidence="14">
    <location>
        <position position="744"/>
    </location>
    <ligand>
        <name>Mn(2+)</name>
        <dbReference type="ChEBI" id="CHEBI:29035"/>
    </ligand>
</feature>
<feature type="modified residue" description="N6-carboxylysine" evidence="15">
    <location>
        <position position="713"/>
    </location>
</feature>
<dbReference type="InterPro" id="IPR001882">
    <property type="entry name" value="Biotin_BS"/>
</dbReference>
<dbReference type="AlphaFoldDB" id="A0A6B2GZS8"/>
<dbReference type="Pfam" id="PF00289">
    <property type="entry name" value="Biotin_carb_N"/>
    <property type="match status" value="1"/>
</dbReference>
<dbReference type="EMBL" id="JAAEAA010000006">
    <property type="protein sequence ID" value="NDK55543.1"/>
    <property type="molecule type" value="Genomic_DNA"/>
</dbReference>
<dbReference type="SMART" id="SM00878">
    <property type="entry name" value="Biotin_carb_C"/>
    <property type="match status" value="1"/>
</dbReference>
<dbReference type="InterPro" id="IPR000891">
    <property type="entry name" value="PYR_CT"/>
</dbReference>
<proteinExistence type="predicted"/>
<dbReference type="PROSITE" id="PS50975">
    <property type="entry name" value="ATP_GRASP"/>
    <property type="match status" value="1"/>
</dbReference>
<keyword evidence="10" id="KW-0511">Multifunctional enzyme</keyword>
<dbReference type="UniPathway" id="UPA00138"/>
<dbReference type="PROSITE" id="PS00866">
    <property type="entry name" value="CPSASE_1"/>
    <property type="match status" value="1"/>
</dbReference>
<dbReference type="FunFam" id="3.40.50.20:FF:000010">
    <property type="entry name" value="Propionyl-CoA carboxylase subunit alpha"/>
    <property type="match status" value="1"/>
</dbReference>
<keyword evidence="6 14" id="KW-0479">Metal-binding</keyword>
<sequence length="1147" mass="129349">MNIKKVLVANRGEIAIRVLRACTELGIKTVAIYTYEDRYSLHRYKADEAYQVGKDNQPLQPYLDIDAIIKIAKENGVDAIHPGYGFLSENQHFSQRCADNGIIFIGPKPKVMASLGDKIAAKKVALSCEVPIIQSNTLDLNTYDTALEEAHRIGYPLMLKAAAGGGGRGMRVIRDDEQLEKGFFEAKNEALKAFGDDTLFLEKYVENPKHIEVQIVADNHGNITHLFERDCSVQRRFQKVVEVAPAISLDEPTRQKLYDYAIKICSAVNYNNVGTVEFLVEPHTNNIYFIEVNPRIQVEHTVTEMITGIDLIKTQIFIADGYRLDHEEVLLGPNHSVRANGVAIQCRITTEDPEQDFKPDYGTIIAYRSAGGFGIRLDQGSVYQGAKVSPFFDSLLVKVSAQAPTLKHAAMKMSRTLDEFRIRGVKHNIPFLQNIINHPEFISGDATVDFVKNHPELFIFKKPKDRATKMLGFLAETIVNGNPDVKKVDKDRVLTKPDYHGFNLNKEYQPGTKDLLTQLGPDEFSKWLRNDPQIHYTDCTFRDAHQSLLATRMRTFDMMKVAEAFAKDHPQTFSMEVWGGATFDVCLRFLHEDPWDRLAQIRKAVPNILLQMLIRGSNGVGYKAYPDNLIESFVEKSWETGVDVFRIFDSLNWMKSMEPCIDFVRKRTGGLAEVSMCYTGDILDPSKTKYTLEYYLQMARQIEDSGAHILAIKDMAGLLKPYAAKLLVEALRDTVKLPIHLHTHDTSSIQAATYLKAIEAGVNVVDVALGSMSGLTSQPNFNSMVEAMRYQERHREFDQQSLNRHSNYWETVREYYYPFESGLKAGTAEVYHHEIPGGQYSNLRPQANALGLGDKWETIKETYADVNALFGDLVKVTPSSKVVGDMALYLVANNLTTVDVLERGEEISFPESVQSFFKGELGQPVGGFPKKLQKIILKDTKPFTDRPNEHLAPIDLEGEFAEFQKKFGEQTKYTDFLSHQLYPKVYEGYHQHLEQYGEVAQIPTRLFFYGLQPGEEAIIDIARGKSIVIKYQSLGPVDEDGMRTVFFKLNGQTRNIEVRDKSVKVEKVQHQKVDKANPKQIGAPLQGLLSKILVEKEKPVKKNTPLFIIEAMKMETTITATADTTISAIHLPEGSLVNTDDLVLSLA</sequence>
<dbReference type="GO" id="GO:0006094">
    <property type="term" value="P:gluconeogenesis"/>
    <property type="evidence" value="ECO:0007669"/>
    <property type="project" value="UniProtKB-UniPathway"/>
</dbReference>
<reference evidence="20 21" key="1">
    <citation type="submission" date="2020-01" db="EMBL/GenBank/DDBJ databases">
        <authorList>
            <person name="Kim M.K."/>
        </authorList>
    </citation>
    <scope>NUCLEOTIDE SEQUENCE [LARGE SCALE GENOMIC DNA]</scope>
    <source>
        <strain evidence="20 21">BT213</strain>
    </source>
</reference>
<comment type="caution">
    <text evidence="20">The sequence shown here is derived from an EMBL/GenBank/DDBJ whole genome shotgun (WGS) entry which is preliminary data.</text>
</comment>
<dbReference type="SUPFAM" id="SSF51230">
    <property type="entry name" value="Single hybrid motif"/>
    <property type="match status" value="1"/>
</dbReference>
<feature type="binding site" evidence="13">
    <location>
        <position position="202"/>
    </location>
    <ligand>
        <name>ATP</name>
        <dbReference type="ChEBI" id="CHEBI:30616"/>
    </ligand>
</feature>
<evidence type="ECO:0000256" key="13">
    <source>
        <dbReference type="PIRSR" id="PIRSR001594-2"/>
    </source>
</evidence>
<evidence type="ECO:0000256" key="10">
    <source>
        <dbReference type="ARBA" id="ARBA00023268"/>
    </source>
</evidence>
<dbReference type="SUPFAM" id="SSF51246">
    <property type="entry name" value="Rudiment single hybrid motif"/>
    <property type="match status" value="1"/>
</dbReference>
<dbReference type="Pfam" id="PF02785">
    <property type="entry name" value="Biotin_carb_C"/>
    <property type="match status" value="1"/>
</dbReference>
<dbReference type="PROSITE" id="PS00188">
    <property type="entry name" value="BIOTIN"/>
    <property type="match status" value="1"/>
</dbReference>
<dbReference type="Gene3D" id="3.10.600.10">
    <property type="entry name" value="pyruvate carboxylase f1077a mutant domain"/>
    <property type="match status" value="1"/>
</dbReference>
<evidence type="ECO:0000256" key="5">
    <source>
        <dbReference type="ARBA" id="ARBA00022598"/>
    </source>
</evidence>
<dbReference type="InterPro" id="IPR011764">
    <property type="entry name" value="Biotin_carboxylation_dom"/>
</dbReference>
<dbReference type="NCBIfam" id="TIGR01235">
    <property type="entry name" value="pyruv_carbox"/>
    <property type="match status" value="1"/>
</dbReference>
<dbReference type="SUPFAM" id="SSF89000">
    <property type="entry name" value="post-HMGL domain-like"/>
    <property type="match status" value="1"/>
</dbReference>
<dbReference type="InterPro" id="IPR003379">
    <property type="entry name" value="Carboxylase_cons_dom"/>
</dbReference>
<keyword evidence="21" id="KW-1185">Reference proteome</keyword>
<evidence type="ECO:0000256" key="11">
    <source>
        <dbReference type="PIRNR" id="PIRNR001594"/>
    </source>
</evidence>
<evidence type="ECO:0000259" key="16">
    <source>
        <dbReference type="PROSITE" id="PS50968"/>
    </source>
</evidence>
<dbReference type="FunFam" id="3.30.1490.20:FF:000003">
    <property type="entry name" value="acetyl-CoA carboxylase isoform X1"/>
    <property type="match status" value="1"/>
</dbReference>
<name>A0A6B2GZS8_9BACT</name>
<dbReference type="Pfam" id="PF02786">
    <property type="entry name" value="CPSase_L_D2"/>
    <property type="match status" value="1"/>
</dbReference>
<accession>A0A6B2GZS8</accession>
<dbReference type="Gene3D" id="2.40.50.100">
    <property type="match status" value="1"/>
</dbReference>
<dbReference type="NCBIfam" id="NF009554">
    <property type="entry name" value="PRK12999.1"/>
    <property type="match status" value="1"/>
</dbReference>
<dbReference type="PIRSF" id="PIRSF001594">
    <property type="entry name" value="Pyruv_carbox"/>
    <property type="match status" value="1"/>
</dbReference>
<dbReference type="PROSITE" id="PS50991">
    <property type="entry name" value="PYR_CT"/>
    <property type="match status" value="1"/>
</dbReference>
<organism evidence="20 21">
    <name type="scientific">Pontibacter fetidus</name>
    <dbReference type="NCBI Taxonomy" id="2700082"/>
    <lineage>
        <taxon>Bacteria</taxon>
        <taxon>Pseudomonadati</taxon>
        <taxon>Bacteroidota</taxon>
        <taxon>Cytophagia</taxon>
        <taxon>Cytophagales</taxon>
        <taxon>Hymenobacteraceae</taxon>
        <taxon>Pontibacter</taxon>
    </lineage>
</organism>
<dbReference type="PANTHER" id="PTHR43778:SF2">
    <property type="entry name" value="PYRUVATE CARBOXYLASE, MITOCHONDRIAL"/>
    <property type="match status" value="1"/>
</dbReference>
<comment type="pathway">
    <text evidence="2">Carbohydrate biosynthesis; gluconeogenesis.</text>
</comment>
<dbReference type="InterPro" id="IPR005930">
    <property type="entry name" value="Pyruv_COase"/>
</dbReference>
<dbReference type="Gene3D" id="3.20.20.70">
    <property type="entry name" value="Aldolase class I"/>
    <property type="match status" value="1"/>
</dbReference>
<comment type="cofactor">
    <cofactor evidence="1 11">
        <name>biotin</name>
        <dbReference type="ChEBI" id="CHEBI:57586"/>
    </cofactor>
</comment>
<dbReference type="InterPro" id="IPR016185">
    <property type="entry name" value="PreATP-grasp_dom_sf"/>
</dbReference>
<dbReference type="PROSITE" id="PS50979">
    <property type="entry name" value="BC"/>
    <property type="match status" value="1"/>
</dbReference>
<dbReference type="EC" id="6.4.1.1" evidence="3 11"/>
<evidence type="ECO:0000256" key="7">
    <source>
        <dbReference type="ARBA" id="ARBA00022741"/>
    </source>
</evidence>
<dbReference type="SUPFAM" id="SSF56059">
    <property type="entry name" value="Glutathione synthetase ATP-binding domain-like"/>
    <property type="match status" value="1"/>
</dbReference>
<evidence type="ECO:0000256" key="4">
    <source>
        <dbReference type="ARBA" id="ARBA00022432"/>
    </source>
</evidence>
<evidence type="ECO:0000256" key="15">
    <source>
        <dbReference type="PIRSR" id="PIRSR001594-4"/>
    </source>
</evidence>
<dbReference type="InterPro" id="IPR011761">
    <property type="entry name" value="ATP-grasp"/>
</dbReference>
<dbReference type="Gene3D" id="3.30.470.20">
    <property type="entry name" value="ATP-grasp fold, B domain"/>
    <property type="match status" value="1"/>
</dbReference>
<dbReference type="GO" id="GO:0004736">
    <property type="term" value="F:pyruvate carboxylase activity"/>
    <property type="evidence" value="ECO:0007669"/>
    <property type="project" value="UniProtKB-EC"/>
</dbReference>
<feature type="binding site" evidence="13">
    <location>
        <position position="118"/>
    </location>
    <ligand>
        <name>ATP</name>
        <dbReference type="ChEBI" id="CHEBI:30616"/>
    </ligand>
</feature>
<feature type="binding site" evidence="13">
    <location>
        <position position="877"/>
    </location>
    <ligand>
        <name>substrate</name>
    </ligand>
</feature>
<keyword evidence="8 11" id="KW-0067">ATP-binding</keyword>
<evidence type="ECO:0000256" key="2">
    <source>
        <dbReference type="ARBA" id="ARBA00004742"/>
    </source>
</evidence>
<dbReference type="CDD" id="cd06850">
    <property type="entry name" value="biotinyl_domain"/>
    <property type="match status" value="1"/>
</dbReference>
<dbReference type="InterPro" id="IPR011054">
    <property type="entry name" value="Rudment_hybrid_motif"/>
</dbReference>
<feature type="binding site" description="via carbamate group" evidence="14">
    <location>
        <position position="713"/>
    </location>
    <ligand>
        <name>Mn(2+)</name>
        <dbReference type="ChEBI" id="CHEBI:29035"/>
    </ligand>
</feature>
<dbReference type="InterPro" id="IPR013785">
    <property type="entry name" value="Aldolase_TIM"/>
</dbReference>
<dbReference type="Pfam" id="PF02436">
    <property type="entry name" value="PYC_OADA"/>
    <property type="match status" value="1"/>
</dbReference>
<dbReference type="InterPro" id="IPR055268">
    <property type="entry name" value="PCB-like"/>
</dbReference>
<dbReference type="PROSITE" id="PS50968">
    <property type="entry name" value="BIOTINYL_LIPOYL"/>
    <property type="match status" value="1"/>
</dbReference>
<evidence type="ECO:0000256" key="3">
    <source>
        <dbReference type="ARBA" id="ARBA00013057"/>
    </source>
</evidence>
<dbReference type="InterPro" id="IPR005481">
    <property type="entry name" value="BC-like_N"/>
</dbReference>
<evidence type="ECO:0000259" key="18">
    <source>
        <dbReference type="PROSITE" id="PS50979"/>
    </source>
</evidence>
<dbReference type="PROSITE" id="PS00867">
    <property type="entry name" value="CPSASE_2"/>
    <property type="match status" value="1"/>
</dbReference>
<protein>
    <recommendedName>
        <fullName evidence="3 11">Pyruvate carboxylase</fullName>
        <ecNumber evidence="3 11">6.4.1.1</ecNumber>
    </recommendedName>
</protein>
<evidence type="ECO:0000256" key="8">
    <source>
        <dbReference type="ARBA" id="ARBA00022840"/>
    </source>
</evidence>
<evidence type="ECO:0000256" key="14">
    <source>
        <dbReference type="PIRSR" id="PIRSR001594-3"/>
    </source>
</evidence>
<dbReference type="Pfam" id="PF00682">
    <property type="entry name" value="HMGL-like"/>
    <property type="match status" value="1"/>
</dbReference>
<dbReference type="InterPro" id="IPR011053">
    <property type="entry name" value="Single_hybrid_motif"/>
</dbReference>
<keyword evidence="9 11" id="KW-0092">Biotin</keyword>
<evidence type="ECO:0000256" key="6">
    <source>
        <dbReference type="ARBA" id="ARBA00022723"/>
    </source>
</evidence>
<dbReference type="InterPro" id="IPR005479">
    <property type="entry name" value="CPAse_ATP-bd"/>
</dbReference>
<feature type="active site" evidence="12">
    <location>
        <position position="295"/>
    </location>
</feature>
<feature type="binding site" evidence="14">
    <location>
        <position position="742"/>
    </location>
    <ligand>
        <name>Mn(2+)</name>
        <dbReference type="ChEBI" id="CHEBI:29035"/>
    </ligand>
</feature>
<dbReference type="SUPFAM" id="SSF51569">
    <property type="entry name" value="Aldolase"/>
    <property type="match status" value="1"/>
</dbReference>
<keyword evidence="5 11" id="KW-0436">Ligase</keyword>
<dbReference type="GO" id="GO:0005737">
    <property type="term" value="C:cytoplasm"/>
    <property type="evidence" value="ECO:0007669"/>
    <property type="project" value="TreeGrafter"/>
</dbReference>
<keyword evidence="4" id="KW-0312">Gluconeogenesis</keyword>
<dbReference type="Pfam" id="PF00364">
    <property type="entry name" value="Biotin_lipoyl"/>
    <property type="match status" value="1"/>
</dbReference>
<comment type="function">
    <text evidence="11">Catalyzes a 2-step reaction, involving the ATP-dependent carboxylation of the covalently attached biotin in the first step and the transfer of the carboxyl group to pyruvate in the second.</text>
</comment>
<dbReference type="NCBIfam" id="NF006761">
    <property type="entry name" value="PRK09282.1"/>
    <property type="match status" value="1"/>
</dbReference>
<dbReference type="InterPro" id="IPR005482">
    <property type="entry name" value="Biotin_COase_C"/>
</dbReference>
<evidence type="ECO:0000313" key="21">
    <source>
        <dbReference type="Proteomes" id="UP000478546"/>
    </source>
</evidence>
<dbReference type="PANTHER" id="PTHR43778">
    <property type="entry name" value="PYRUVATE CARBOXYLASE"/>
    <property type="match status" value="1"/>
</dbReference>
<comment type="catalytic activity">
    <reaction evidence="11">
        <text>hydrogencarbonate + pyruvate + ATP = oxaloacetate + ADP + phosphate + H(+)</text>
        <dbReference type="Rhea" id="RHEA:20844"/>
        <dbReference type="ChEBI" id="CHEBI:15361"/>
        <dbReference type="ChEBI" id="CHEBI:15378"/>
        <dbReference type="ChEBI" id="CHEBI:16452"/>
        <dbReference type="ChEBI" id="CHEBI:17544"/>
        <dbReference type="ChEBI" id="CHEBI:30616"/>
        <dbReference type="ChEBI" id="CHEBI:43474"/>
        <dbReference type="ChEBI" id="CHEBI:456216"/>
        <dbReference type="EC" id="6.4.1.1"/>
    </reaction>
</comment>
<evidence type="ECO:0000259" key="17">
    <source>
        <dbReference type="PROSITE" id="PS50975"/>
    </source>
</evidence>
<gene>
    <name evidence="20" type="ORF">GWO68_06420</name>
</gene>
<feature type="binding site" evidence="14">
    <location>
        <position position="543"/>
    </location>
    <ligand>
        <name>Mn(2+)</name>
        <dbReference type="ChEBI" id="CHEBI:29035"/>
    </ligand>
</feature>
<dbReference type="InterPro" id="IPR000089">
    <property type="entry name" value="Biotin_lipoyl"/>
</dbReference>
<evidence type="ECO:0000313" key="20">
    <source>
        <dbReference type="EMBL" id="NDK55543.1"/>
    </source>
</evidence>
<dbReference type="FunFam" id="3.20.20.70:FF:000033">
    <property type="entry name" value="Pyruvate carboxylase"/>
    <property type="match status" value="1"/>
</dbReference>
<keyword evidence="20" id="KW-0670">Pyruvate</keyword>
<evidence type="ECO:0000256" key="12">
    <source>
        <dbReference type="PIRSR" id="PIRSR001594-1"/>
    </source>
</evidence>
<dbReference type="SUPFAM" id="SSF52440">
    <property type="entry name" value="PreATP-grasp domain"/>
    <property type="match status" value="1"/>
</dbReference>
<dbReference type="CDD" id="cd07937">
    <property type="entry name" value="DRE_TIM_PC_TC_5S"/>
    <property type="match status" value="1"/>
</dbReference>
<dbReference type="GO" id="GO:0046872">
    <property type="term" value="F:metal ion binding"/>
    <property type="evidence" value="ECO:0007669"/>
    <property type="project" value="UniProtKB-KW"/>
</dbReference>
<feature type="binding site" evidence="13">
    <location>
        <position position="615"/>
    </location>
    <ligand>
        <name>substrate</name>
    </ligand>
</feature>
<feature type="domain" description="Lipoyl-binding" evidence="16">
    <location>
        <begin position="1078"/>
        <end position="1147"/>
    </location>
</feature>
<evidence type="ECO:0000256" key="1">
    <source>
        <dbReference type="ARBA" id="ARBA00001953"/>
    </source>
</evidence>